<comment type="caution">
    <text evidence="2">The sequence shown here is derived from an EMBL/GenBank/DDBJ whole genome shotgun (WGS) entry which is preliminary data.</text>
</comment>
<feature type="region of interest" description="Disordered" evidence="1">
    <location>
        <begin position="1"/>
        <end position="66"/>
    </location>
</feature>
<dbReference type="Proteomes" id="UP000298058">
    <property type="component" value="Unassembled WGS sequence"/>
</dbReference>
<feature type="compositionally biased region" description="Low complexity" evidence="1">
    <location>
        <begin position="16"/>
        <end position="36"/>
    </location>
</feature>
<protein>
    <submittedName>
        <fullName evidence="2">Uncharacterized protein</fullName>
    </submittedName>
</protein>
<evidence type="ECO:0000313" key="2">
    <source>
        <dbReference type="EMBL" id="TGN19511.1"/>
    </source>
</evidence>
<proteinExistence type="predicted"/>
<organism evidence="2 3">
    <name type="scientific">Leptospira idonii</name>
    <dbReference type="NCBI Taxonomy" id="1193500"/>
    <lineage>
        <taxon>Bacteria</taxon>
        <taxon>Pseudomonadati</taxon>
        <taxon>Spirochaetota</taxon>
        <taxon>Spirochaetia</taxon>
        <taxon>Leptospirales</taxon>
        <taxon>Leptospiraceae</taxon>
        <taxon>Leptospira</taxon>
    </lineage>
</organism>
<evidence type="ECO:0000256" key="1">
    <source>
        <dbReference type="SAM" id="MobiDB-lite"/>
    </source>
</evidence>
<reference evidence="2" key="1">
    <citation type="journal article" date="2019" name="PLoS Negl. Trop. Dis.">
        <title>Revisiting the worldwide diversity of Leptospira species in the environment.</title>
        <authorList>
            <person name="Vincent A.T."/>
            <person name="Schiettekatte O."/>
            <person name="Bourhy P."/>
            <person name="Veyrier F.J."/>
            <person name="Picardeau M."/>
        </authorList>
    </citation>
    <scope>NUCLEOTIDE SEQUENCE [LARGE SCALE GENOMIC DNA]</scope>
    <source>
        <strain evidence="2">201300427</strain>
    </source>
</reference>
<dbReference type="AlphaFoldDB" id="A0A4R9M0P8"/>
<dbReference type="EMBL" id="RQHW01000031">
    <property type="protein sequence ID" value="TGN19511.1"/>
    <property type="molecule type" value="Genomic_DNA"/>
</dbReference>
<gene>
    <name evidence="2" type="ORF">EHS15_08625</name>
</gene>
<name>A0A4R9M0P8_9LEPT</name>
<feature type="compositionally biased region" description="Low complexity" evidence="1">
    <location>
        <begin position="48"/>
        <end position="66"/>
    </location>
</feature>
<evidence type="ECO:0000313" key="3">
    <source>
        <dbReference type="Proteomes" id="UP000298058"/>
    </source>
</evidence>
<accession>A0A4R9M0P8</accession>
<sequence length="66" mass="6793">MVLKNTEDVLDLLEDSNSNQSRQGAGSSASSTNSNQNLDYYGLTDSPTGTNTTGAVGTTVGNPLGR</sequence>
<keyword evidence="3" id="KW-1185">Reference proteome</keyword>